<evidence type="ECO:0000313" key="1">
    <source>
        <dbReference type="EMBL" id="CAG8674373.1"/>
    </source>
</evidence>
<protein>
    <submittedName>
        <fullName evidence="1">4701_t:CDS:1</fullName>
    </submittedName>
</protein>
<gene>
    <name evidence="1" type="ORF">SCALOS_LOCUS9494</name>
</gene>
<proteinExistence type="predicted"/>
<feature type="non-terminal residue" evidence="1">
    <location>
        <position position="1"/>
    </location>
</feature>
<comment type="caution">
    <text evidence="1">The sequence shown here is derived from an EMBL/GenBank/DDBJ whole genome shotgun (WGS) entry which is preliminary data.</text>
</comment>
<sequence length="160" mass="18995">TLVTKDDMASDDNLKLPTKIKIIINYDSFWNSLTILHKLLYPFCGALDLMQHDKAHLHNVLYTFEWLKDLKKGVWLSYYYKVWFDTEPNCLFCELELYKQQKYSFTKKTFSYFKGDIVLWWSYNSGAAPELCHVDTKVVAMSQLHAKILRAHKKKIKPNY</sequence>
<reference evidence="1" key="1">
    <citation type="submission" date="2021-06" db="EMBL/GenBank/DDBJ databases">
        <authorList>
            <person name="Kallberg Y."/>
            <person name="Tangrot J."/>
            <person name="Rosling A."/>
        </authorList>
    </citation>
    <scope>NUCLEOTIDE SEQUENCE</scope>
    <source>
        <strain evidence="1">AU212A</strain>
    </source>
</reference>
<organism evidence="1 2">
    <name type="scientific">Scutellospora calospora</name>
    <dbReference type="NCBI Taxonomy" id="85575"/>
    <lineage>
        <taxon>Eukaryota</taxon>
        <taxon>Fungi</taxon>
        <taxon>Fungi incertae sedis</taxon>
        <taxon>Mucoromycota</taxon>
        <taxon>Glomeromycotina</taxon>
        <taxon>Glomeromycetes</taxon>
        <taxon>Diversisporales</taxon>
        <taxon>Gigasporaceae</taxon>
        <taxon>Scutellospora</taxon>
    </lineage>
</organism>
<accession>A0ACA9NTR2</accession>
<name>A0ACA9NTR2_9GLOM</name>
<feature type="non-terminal residue" evidence="1">
    <location>
        <position position="160"/>
    </location>
</feature>
<dbReference type="Proteomes" id="UP000789860">
    <property type="component" value="Unassembled WGS sequence"/>
</dbReference>
<evidence type="ECO:0000313" key="2">
    <source>
        <dbReference type="Proteomes" id="UP000789860"/>
    </source>
</evidence>
<dbReference type="EMBL" id="CAJVPM010029731">
    <property type="protein sequence ID" value="CAG8674373.1"/>
    <property type="molecule type" value="Genomic_DNA"/>
</dbReference>
<keyword evidence="2" id="KW-1185">Reference proteome</keyword>